<dbReference type="InterPro" id="IPR017953">
    <property type="entry name" value="Carbohydrate_kinase_pred_CS"/>
</dbReference>
<name>A0ABV2FIB3_9STRE</name>
<organism evidence="9 10">
    <name type="scientific">Streptococcus rupicaprae</name>
    <dbReference type="NCBI Taxonomy" id="759619"/>
    <lineage>
        <taxon>Bacteria</taxon>
        <taxon>Bacillati</taxon>
        <taxon>Bacillota</taxon>
        <taxon>Bacilli</taxon>
        <taxon>Lactobacillales</taxon>
        <taxon>Streptococcaceae</taxon>
        <taxon>Streptococcus</taxon>
    </lineage>
</organism>
<dbReference type="NCBIfam" id="TIGR00196">
    <property type="entry name" value="yjeF_cterm"/>
    <property type="match status" value="1"/>
</dbReference>
<feature type="binding site" evidence="6">
    <location>
        <position position="100"/>
    </location>
    <ligand>
        <name>(6S)-NADPHX</name>
        <dbReference type="ChEBI" id="CHEBI:64076"/>
    </ligand>
</feature>
<comment type="function">
    <text evidence="6">Catalyzes the dehydration of the S-form of NAD(P)HX at the expense of ADP, which is converted to AMP. Together with NAD(P)HX epimerase, which catalyzes the epimerization of the S- and R-forms, the enzyme allows the repair of both epimers of NAD(P)HX, a damaged form of NAD(P)H that is a result of enzymatic or heat-dependent hydration.</text>
</comment>
<dbReference type="InterPro" id="IPR029056">
    <property type="entry name" value="Ribokinase-like"/>
</dbReference>
<keyword evidence="3 6" id="KW-0521">NADP</keyword>
<evidence type="ECO:0000313" key="9">
    <source>
        <dbReference type="EMBL" id="MET3558301.1"/>
    </source>
</evidence>
<gene>
    <name evidence="6" type="primary">nnrD</name>
    <name evidence="9" type="ORF">ABID29_001423</name>
</gene>
<feature type="binding site" evidence="6">
    <location>
        <position position="217"/>
    </location>
    <ligand>
        <name>AMP</name>
        <dbReference type="ChEBI" id="CHEBI:456215"/>
    </ligand>
</feature>
<comment type="subunit">
    <text evidence="6">Homotetramer.</text>
</comment>
<dbReference type="PROSITE" id="PS51383">
    <property type="entry name" value="YJEF_C_3"/>
    <property type="match status" value="1"/>
</dbReference>
<evidence type="ECO:0000256" key="6">
    <source>
        <dbReference type="HAMAP-Rule" id="MF_01965"/>
    </source>
</evidence>
<dbReference type="EC" id="4.2.1.136" evidence="6"/>
<comment type="similarity">
    <text evidence="6">Belongs to the NnrD/CARKD family.</text>
</comment>
<keyword evidence="7" id="KW-1133">Transmembrane helix</keyword>
<keyword evidence="7" id="KW-0812">Transmembrane</keyword>
<keyword evidence="7" id="KW-0472">Membrane</keyword>
<dbReference type="PROSITE" id="PS01050">
    <property type="entry name" value="YJEF_C_2"/>
    <property type="match status" value="1"/>
</dbReference>
<dbReference type="HAMAP" id="MF_01965">
    <property type="entry name" value="NADHX_dehydratase"/>
    <property type="match status" value="1"/>
</dbReference>
<dbReference type="InterPro" id="IPR000631">
    <property type="entry name" value="CARKD"/>
</dbReference>
<evidence type="ECO:0000256" key="1">
    <source>
        <dbReference type="ARBA" id="ARBA00022741"/>
    </source>
</evidence>
<dbReference type="Pfam" id="PF01256">
    <property type="entry name" value="Carb_kinase"/>
    <property type="match status" value="1"/>
</dbReference>
<comment type="cofactor">
    <cofactor evidence="6">
        <name>Mg(2+)</name>
        <dbReference type="ChEBI" id="CHEBI:18420"/>
    </cofactor>
</comment>
<evidence type="ECO:0000256" key="2">
    <source>
        <dbReference type="ARBA" id="ARBA00022840"/>
    </source>
</evidence>
<dbReference type="CDD" id="cd01171">
    <property type="entry name" value="YXKO-related"/>
    <property type="match status" value="1"/>
</dbReference>
<evidence type="ECO:0000256" key="7">
    <source>
        <dbReference type="SAM" id="Phobius"/>
    </source>
</evidence>
<sequence>MAIDQNLLKKVIRSRPLDSHKGTFGRVLLIGGLYPYGGAIILASLACVHSGAGLVMVATDRDNIPALHAQLPEAMAFDVRDQDLLAEQLKMADVILIGSGLGEGPPAQHLLTEVLSKVSPNQILLVDGSGLNLLAKSSQQLPTCQALILTPHQKEWERLSELAIEQQSVRASQQALQQFPAWTILVAKSHRTSIHCLDREPLTLDVGGPYQATGGMGDTLAGMIAGFVAQFQEDFFETVAAATHLHSAIADQLAQDAYVVLPSQISREVSRAMKQIEKFKYADERP</sequence>
<accession>A0ABV2FIB3</accession>
<keyword evidence="10" id="KW-1185">Reference proteome</keyword>
<dbReference type="EMBL" id="JBEPLO010000014">
    <property type="protein sequence ID" value="MET3558301.1"/>
    <property type="molecule type" value="Genomic_DNA"/>
</dbReference>
<reference evidence="9 10" key="1">
    <citation type="submission" date="2024-06" db="EMBL/GenBank/DDBJ databases">
        <title>Genomic Encyclopedia of Type Strains, Phase IV (KMG-IV): sequencing the most valuable type-strain genomes for metagenomic binning, comparative biology and taxonomic classification.</title>
        <authorList>
            <person name="Goeker M."/>
        </authorList>
    </citation>
    <scope>NUCLEOTIDE SEQUENCE [LARGE SCALE GENOMIC DNA]</scope>
    <source>
        <strain evidence="9 10">DSM 28303</strain>
    </source>
</reference>
<feature type="binding site" evidence="6">
    <location>
        <begin position="188"/>
        <end position="192"/>
    </location>
    <ligand>
        <name>AMP</name>
        <dbReference type="ChEBI" id="CHEBI:456215"/>
    </ligand>
</feature>
<evidence type="ECO:0000313" key="10">
    <source>
        <dbReference type="Proteomes" id="UP001549122"/>
    </source>
</evidence>
<dbReference type="Gene3D" id="3.40.1190.20">
    <property type="match status" value="1"/>
</dbReference>
<dbReference type="SUPFAM" id="SSF53613">
    <property type="entry name" value="Ribokinase-like"/>
    <property type="match status" value="1"/>
</dbReference>
<comment type="catalytic activity">
    <reaction evidence="6">
        <text>(6S)-NADPHX + ADP = AMP + phosphate + NADPH + H(+)</text>
        <dbReference type="Rhea" id="RHEA:32235"/>
        <dbReference type="ChEBI" id="CHEBI:15378"/>
        <dbReference type="ChEBI" id="CHEBI:43474"/>
        <dbReference type="ChEBI" id="CHEBI:57783"/>
        <dbReference type="ChEBI" id="CHEBI:64076"/>
        <dbReference type="ChEBI" id="CHEBI:456215"/>
        <dbReference type="ChEBI" id="CHEBI:456216"/>
        <dbReference type="EC" id="4.2.1.136"/>
    </reaction>
</comment>
<comment type="catalytic activity">
    <reaction evidence="6">
        <text>(6S)-NADHX + ADP = AMP + phosphate + NADH + H(+)</text>
        <dbReference type="Rhea" id="RHEA:32223"/>
        <dbReference type="ChEBI" id="CHEBI:15378"/>
        <dbReference type="ChEBI" id="CHEBI:43474"/>
        <dbReference type="ChEBI" id="CHEBI:57945"/>
        <dbReference type="ChEBI" id="CHEBI:64074"/>
        <dbReference type="ChEBI" id="CHEBI:456215"/>
        <dbReference type="ChEBI" id="CHEBI:456216"/>
        <dbReference type="EC" id="4.2.1.136"/>
    </reaction>
</comment>
<feature type="transmembrane region" description="Helical" evidence="7">
    <location>
        <begin position="33"/>
        <end position="58"/>
    </location>
</feature>
<dbReference type="PANTHER" id="PTHR12592:SF0">
    <property type="entry name" value="ATP-DEPENDENT (S)-NAD(P)H-HYDRATE DEHYDRATASE"/>
    <property type="match status" value="1"/>
</dbReference>
<dbReference type="RefSeq" id="WP_354365412.1">
    <property type="nucleotide sequence ID" value="NZ_JBEPLO010000014.1"/>
</dbReference>
<evidence type="ECO:0000256" key="5">
    <source>
        <dbReference type="ARBA" id="ARBA00023239"/>
    </source>
</evidence>
<dbReference type="Proteomes" id="UP001549122">
    <property type="component" value="Unassembled WGS sequence"/>
</dbReference>
<evidence type="ECO:0000256" key="3">
    <source>
        <dbReference type="ARBA" id="ARBA00022857"/>
    </source>
</evidence>
<keyword evidence="4 6" id="KW-0520">NAD</keyword>
<evidence type="ECO:0000256" key="4">
    <source>
        <dbReference type="ARBA" id="ARBA00023027"/>
    </source>
</evidence>
<feature type="domain" description="YjeF C-terminal" evidence="8">
    <location>
        <begin position="4"/>
        <end position="276"/>
    </location>
</feature>
<keyword evidence="1 6" id="KW-0547">Nucleotide-binding</keyword>
<evidence type="ECO:0000259" key="8">
    <source>
        <dbReference type="PROSITE" id="PS51383"/>
    </source>
</evidence>
<dbReference type="PANTHER" id="PTHR12592">
    <property type="entry name" value="ATP-DEPENDENT (S)-NAD(P)H-HYDRATE DEHYDRATASE FAMILY MEMBER"/>
    <property type="match status" value="1"/>
</dbReference>
<protein>
    <recommendedName>
        <fullName evidence="6">ADP-dependent (S)-NAD(P)H-hydrate dehydratase</fullName>
        <ecNumber evidence="6">4.2.1.136</ecNumber>
    </recommendedName>
    <alternativeName>
        <fullName evidence="6">ADP-dependent NAD(P)HX dehydratase</fullName>
    </alternativeName>
</protein>
<feature type="binding site" evidence="6">
    <location>
        <position position="39"/>
    </location>
    <ligand>
        <name>(6S)-NADPHX</name>
        <dbReference type="ChEBI" id="CHEBI:64076"/>
    </ligand>
</feature>
<feature type="binding site" evidence="6">
    <location>
        <position position="152"/>
    </location>
    <ligand>
        <name>(6S)-NADPHX</name>
        <dbReference type="ChEBI" id="CHEBI:64076"/>
    </ligand>
</feature>
<proteinExistence type="inferred from homology"/>
<feature type="binding site" evidence="6">
    <location>
        <position position="218"/>
    </location>
    <ligand>
        <name>(6S)-NADPHX</name>
        <dbReference type="ChEBI" id="CHEBI:64076"/>
    </ligand>
</feature>
<keyword evidence="5 6" id="KW-0456">Lyase</keyword>
<comment type="caution">
    <text evidence="9">The sequence shown here is derived from an EMBL/GenBank/DDBJ whole genome shotgun (WGS) entry which is preliminary data.</text>
</comment>
<keyword evidence="2 6" id="KW-0067">ATP-binding</keyword>